<comment type="similarity">
    <text evidence="2">Belongs to the purine nucleoside phosphorylase YfiH/LACC1 family.</text>
</comment>
<dbReference type="GO" id="GO:0016787">
    <property type="term" value="F:hydrolase activity"/>
    <property type="evidence" value="ECO:0007669"/>
    <property type="project" value="UniProtKB-KW"/>
</dbReference>
<dbReference type="GO" id="GO:0005507">
    <property type="term" value="F:copper ion binding"/>
    <property type="evidence" value="ECO:0007669"/>
    <property type="project" value="TreeGrafter"/>
</dbReference>
<dbReference type="SUPFAM" id="SSF64438">
    <property type="entry name" value="CNF1/YfiH-like putative cysteine hydrolases"/>
    <property type="match status" value="1"/>
</dbReference>
<dbReference type="AlphaFoldDB" id="A0A3D8I668"/>
<keyword evidence="3" id="KW-0808">Transferase</keyword>
<dbReference type="RefSeq" id="WP_104699378.1">
    <property type="nucleotide sequence ID" value="NZ_FZPP01000004.1"/>
</dbReference>
<dbReference type="PANTHER" id="PTHR30616">
    <property type="entry name" value="UNCHARACTERIZED PROTEIN YFIH"/>
    <property type="match status" value="1"/>
</dbReference>
<dbReference type="InterPro" id="IPR038371">
    <property type="entry name" value="Cu_polyphenol_OxRdtase_sf"/>
</dbReference>
<dbReference type="EMBL" id="NXLR01000003">
    <property type="protein sequence ID" value="RDU60465.1"/>
    <property type="molecule type" value="Genomic_DNA"/>
</dbReference>
<comment type="catalytic activity">
    <reaction evidence="8">
        <text>adenosine + phosphate = alpha-D-ribose 1-phosphate + adenine</text>
        <dbReference type="Rhea" id="RHEA:27642"/>
        <dbReference type="ChEBI" id="CHEBI:16335"/>
        <dbReference type="ChEBI" id="CHEBI:16708"/>
        <dbReference type="ChEBI" id="CHEBI:43474"/>
        <dbReference type="ChEBI" id="CHEBI:57720"/>
        <dbReference type="EC" id="2.4.2.1"/>
    </reaction>
    <physiologicalReaction direction="left-to-right" evidence="8">
        <dbReference type="Rhea" id="RHEA:27643"/>
    </physiologicalReaction>
</comment>
<comment type="caution">
    <text evidence="10">The sequence shown here is derived from an EMBL/GenBank/DDBJ whole genome shotgun (WGS) entry which is preliminary data.</text>
</comment>
<evidence type="ECO:0000256" key="9">
    <source>
        <dbReference type="ARBA" id="ARBA00049893"/>
    </source>
</evidence>
<organism evidence="10 11">
    <name type="scientific">Helicobacter marmotae</name>
    <dbReference type="NCBI Taxonomy" id="152490"/>
    <lineage>
        <taxon>Bacteria</taxon>
        <taxon>Pseudomonadati</taxon>
        <taxon>Campylobacterota</taxon>
        <taxon>Epsilonproteobacteria</taxon>
        <taxon>Campylobacterales</taxon>
        <taxon>Helicobacteraceae</taxon>
        <taxon>Helicobacter</taxon>
    </lineage>
</organism>
<accession>A0A3D8I668</accession>
<dbReference type="CDD" id="cd16833">
    <property type="entry name" value="YfiH"/>
    <property type="match status" value="1"/>
</dbReference>
<proteinExistence type="inferred from homology"/>
<sequence>MFLHTSCESPLFRGHKICFGLTHRFGGVSQEAFATLNLSFHIGDDKKSVEHNHKQVRQRFYNTFGITQALHTPLYYLHQTHSTQSLLLDEVLESQHKLPNLPQNPGYLGKGDVIITHLPYRICLVVVADCNPILLYDSKNAAMALIHAGRRGVFNGIVAKVFEKMHMLYGTQAKDCLLYIGASIRSCCYEVGEEVREEFVKLGFGAEGMKGNKLDLIYCLQEQCKALGLEQMEISPYCSCCDERLYSYRREKHTGRFGLLAMLL</sequence>
<reference evidence="10 11" key="1">
    <citation type="submission" date="2018-04" db="EMBL/GenBank/DDBJ databases">
        <title>Novel Campyloabacter and Helicobacter Species and Strains.</title>
        <authorList>
            <person name="Mannion A.J."/>
            <person name="Shen Z."/>
            <person name="Fox J.G."/>
        </authorList>
    </citation>
    <scope>NUCLEOTIDE SEQUENCE [LARGE SCALE GENOMIC DNA]</scope>
    <source>
        <strain evidence="10 11">MIT 98-6070</strain>
    </source>
</reference>
<evidence type="ECO:0000256" key="3">
    <source>
        <dbReference type="ARBA" id="ARBA00022679"/>
    </source>
</evidence>
<evidence type="ECO:0000256" key="7">
    <source>
        <dbReference type="ARBA" id="ARBA00047989"/>
    </source>
</evidence>
<evidence type="ECO:0000313" key="11">
    <source>
        <dbReference type="Proteomes" id="UP000256599"/>
    </source>
</evidence>
<dbReference type="Proteomes" id="UP000256599">
    <property type="component" value="Unassembled WGS sequence"/>
</dbReference>
<keyword evidence="11" id="KW-1185">Reference proteome</keyword>
<dbReference type="Gene3D" id="3.60.140.10">
    <property type="entry name" value="CNF1/YfiH-like putative cysteine hydrolases"/>
    <property type="match status" value="1"/>
</dbReference>
<comment type="catalytic activity">
    <reaction evidence="9">
        <text>S-methyl-5'-thioadenosine + phosphate = 5-(methylsulfanyl)-alpha-D-ribose 1-phosphate + adenine</text>
        <dbReference type="Rhea" id="RHEA:11852"/>
        <dbReference type="ChEBI" id="CHEBI:16708"/>
        <dbReference type="ChEBI" id="CHEBI:17509"/>
        <dbReference type="ChEBI" id="CHEBI:43474"/>
        <dbReference type="ChEBI" id="CHEBI:58533"/>
        <dbReference type="EC" id="2.4.2.28"/>
    </reaction>
    <physiologicalReaction direction="left-to-right" evidence="9">
        <dbReference type="Rhea" id="RHEA:11853"/>
    </physiologicalReaction>
</comment>
<dbReference type="Pfam" id="PF02578">
    <property type="entry name" value="Cu-oxidase_4"/>
    <property type="match status" value="1"/>
</dbReference>
<comment type="catalytic activity">
    <reaction evidence="1">
        <text>inosine + phosphate = alpha-D-ribose 1-phosphate + hypoxanthine</text>
        <dbReference type="Rhea" id="RHEA:27646"/>
        <dbReference type="ChEBI" id="CHEBI:17368"/>
        <dbReference type="ChEBI" id="CHEBI:17596"/>
        <dbReference type="ChEBI" id="CHEBI:43474"/>
        <dbReference type="ChEBI" id="CHEBI:57720"/>
        <dbReference type="EC" id="2.4.2.1"/>
    </reaction>
    <physiologicalReaction direction="left-to-right" evidence="1">
        <dbReference type="Rhea" id="RHEA:27647"/>
    </physiologicalReaction>
</comment>
<dbReference type="InterPro" id="IPR003730">
    <property type="entry name" value="Cu_polyphenol_OxRdtase"/>
</dbReference>
<evidence type="ECO:0000256" key="4">
    <source>
        <dbReference type="ARBA" id="ARBA00022723"/>
    </source>
</evidence>
<gene>
    <name evidence="10" type="ORF">CQA63_02650</name>
</gene>
<keyword evidence="6" id="KW-0862">Zinc</keyword>
<evidence type="ECO:0000256" key="8">
    <source>
        <dbReference type="ARBA" id="ARBA00048968"/>
    </source>
</evidence>
<dbReference type="GO" id="GO:0017061">
    <property type="term" value="F:S-methyl-5-thioadenosine phosphorylase activity"/>
    <property type="evidence" value="ECO:0007669"/>
    <property type="project" value="UniProtKB-EC"/>
</dbReference>
<comment type="catalytic activity">
    <reaction evidence="7">
        <text>adenosine + H2O + H(+) = inosine + NH4(+)</text>
        <dbReference type="Rhea" id="RHEA:24408"/>
        <dbReference type="ChEBI" id="CHEBI:15377"/>
        <dbReference type="ChEBI" id="CHEBI:15378"/>
        <dbReference type="ChEBI" id="CHEBI:16335"/>
        <dbReference type="ChEBI" id="CHEBI:17596"/>
        <dbReference type="ChEBI" id="CHEBI:28938"/>
        <dbReference type="EC" id="3.5.4.4"/>
    </reaction>
    <physiologicalReaction direction="left-to-right" evidence="7">
        <dbReference type="Rhea" id="RHEA:24409"/>
    </physiologicalReaction>
</comment>
<evidence type="ECO:0000313" key="10">
    <source>
        <dbReference type="EMBL" id="RDU60465.1"/>
    </source>
</evidence>
<evidence type="ECO:0000256" key="6">
    <source>
        <dbReference type="ARBA" id="ARBA00022833"/>
    </source>
</evidence>
<keyword evidence="4" id="KW-0479">Metal-binding</keyword>
<name>A0A3D8I668_9HELI</name>
<dbReference type="PANTHER" id="PTHR30616:SF2">
    <property type="entry name" value="PURINE NUCLEOSIDE PHOSPHORYLASE LACC1"/>
    <property type="match status" value="1"/>
</dbReference>
<dbReference type="OrthoDB" id="4279at2"/>
<evidence type="ECO:0000256" key="2">
    <source>
        <dbReference type="ARBA" id="ARBA00007353"/>
    </source>
</evidence>
<keyword evidence="5" id="KW-0378">Hydrolase</keyword>
<dbReference type="InterPro" id="IPR011324">
    <property type="entry name" value="Cytotoxic_necrot_fac-like_cat"/>
</dbReference>
<evidence type="ECO:0000256" key="1">
    <source>
        <dbReference type="ARBA" id="ARBA00000553"/>
    </source>
</evidence>
<protein>
    <submittedName>
        <fullName evidence="10">Laccase domain-containing protein</fullName>
    </submittedName>
</protein>
<evidence type="ECO:0000256" key="5">
    <source>
        <dbReference type="ARBA" id="ARBA00022801"/>
    </source>
</evidence>